<dbReference type="SUPFAM" id="SSF53335">
    <property type="entry name" value="S-adenosyl-L-methionine-dependent methyltransferases"/>
    <property type="match status" value="1"/>
</dbReference>
<sequence length="271" mass="29194">MMDEIPGDTNPPEEAPTTPEAASAEAPAPEPKAGAARFAVTYLRENSATWDRARFRKVIEKPLDAEVLSVIAHRRAVLRHYAPHPLHGSYGGNAHAGREGPGMVSSDTLAISPAYGAVLHNLARAADPRLIVEDGAGFGISSMYLAAATRGKEGSTLISFEISEYARLAQASVVLIDPGSRVVQGDFAGFARQLAGTAQIGFAFIDAMHEKDALLRSFKSLVGWMAPKSMIVVDDLSYSESAREGFRAMMRMEHHDFVCIVNKRFGVLIKG</sequence>
<keyword evidence="2" id="KW-0808">Transferase</keyword>
<name>A0A521ECT3_9RHOB</name>
<proteinExistence type="predicted"/>
<evidence type="ECO:0000313" key="3">
    <source>
        <dbReference type="Proteomes" id="UP000319014"/>
    </source>
</evidence>
<dbReference type="GO" id="GO:0008168">
    <property type="term" value="F:methyltransferase activity"/>
    <property type="evidence" value="ECO:0007669"/>
    <property type="project" value="UniProtKB-KW"/>
</dbReference>
<dbReference type="InterPro" id="IPR029063">
    <property type="entry name" value="SAM-dependent_MTases_sf"/>
</dbReference>
<dbReference type="Gene3D" id="3.40.50.150">
    <property type="entry name" value="Vaccinia Virus protein VP39"/>
    <property type="match status" value="1"/>
</dbReference>
<dbReference type="Proteomes" id="UP000319014">
    <property type="component" value="Unassembled WGS sequence"/>
</dbReference>
<dbReference type="PANTHER" id="PTHR43167">
    <property type="entry name" value="PUTATIVE (AFU_ORTHOLOGUE AFUA_6G01830)-RELATED"/>
    <property type="match status" value="1"/>
</dbReference>
<dbReference type="Pfam" id="PF13578">
    <property type="entry name" value="Methyltransf_24"/>
    <property type="match status" value="1"/>
</dbReference>
<evidence type="ECO:0000256" key="1">
    <source>
        <dbReference type="SAM" id="MobiDB-lite"/>
    </source>
</evidence>
<dbReference type="EMBL" id="FXTK01000012">
    <property type="protein sequence ID" value="SMO81728.1"/>
    <property type="molecule type" value="Genomic_DNA"/>
</dbReference>
<feature type="region of interest" description="Disordered" evidence="1">
    <location>
        <begin position="1"/>
        <end position="32"/>
    </location>
</feature>
<dbReference type="AlphaFoldDB" id="A0A521ECT3"/>
<keyword evidence="2" id="KW-0489">Methyltransferase</keyword>
<protein>
    <submittedName>
        <fullName evidence="2">Methyltransferase domain-containing protein</fullName>
    </submittedName>
</protein>
<keyword evidence="3" id="KW-1185">Reference proteome</keyword>
<dbReference type="PANTHER" id="PTHR43167:SF1">
    <property type="entry name" value="PUTATIVE (AFU_ORTHOLOGUE AFUA_6G01830)-RELATED"/>
    <property type="match status" value="1"/>
</dbReference>
<feature type="compositionally biased region" description="Low complexity" evidence="1">
    <location>
        <begin position="15"/>
        <end position="32"/>
    </location>
</feature>
<gene>
    <name evidence="2" type="ORF">SAMN06265221_11291</name>
</gene>
<reference evidence="2 3" key="1">
    <citation type="submission" date="2017-05" db="EMBL/GenBank/DDBJ databases">
        <authorList>
            <person name="Varghese N."/>
            <person name="Submissions S."/>
        </authorList>
    </citation>
    <scope>NUCLEOTIDE SEQUENCE [LARGE SCALE GENOMIC DNA]</scope>
    <source>
        <strain evidence="2 3">DSM 100094</strain>
    </source>
</reference>
<organism evidence="2 3">
    <name type="scientific">Paracoccus laeviglucosivorans</name>
    <dbReference type="NCBI Taxonomy" id="1197861"/>
    <lineage>
        <taxon>Bacteria</taxon>
        <taxon>Pseudomonadati</taxon>
        <taxon>Pseudomonadota</taxon>
        <taxon>Alphaproteobacteria</taxon>
        <taxon>Rhodobacterales</taxon>
        <taxon>Paracoccaceae</taxon>
        <taxon>Paracoccus</taxon>
    </lineage>
</organism>
<accession>A0A521ECT3</accession>
<dbReference type="GO" id="GO:0032259">
    <property type="term" value="P:methylation"/>
    <property type="evidence" value="ECO:0007669"/>
    <property type="project" value="UniProtKB-KW"/>
</dbReference>
<evidence type="ECO:0000313" key="2">
    <source>
        <dbReference type="EMBL" id="SMO81728.1"/>
    </source>
</evidence>